<organism evidence="2 3">
    <name type="scientific">Variovorax robiniae</name>
    <dbReference type="NCBI Taxonomy" id="1836199"/>
    <lineage>
        <taxon>Bacteria</taxon>
        <taxon>Pseudomonadati</taxon>
        <taxon>Pseudomonadota</taxon>
        <taxon>Betaproteobacteria</taxon>
        <taxon>Burkholderiales</taxon>
        <taxon>Comamonadaceae</taxon>
        <taxon>Variovorax</taxon>
    </lineage>
</organism>
<dbReference type="Pfam" id="PF07676">
    <property type="entry name" value="PD40"/>
    <property type="match status" value="2"/>
</dbReference>
<dbReference type="PANTHER" id="PTHR43056:SF5">
    <property type="entry name" value="PEPTIDASE S9 PROLYL OLIGOPEPTIDASE CATALYTIC DOMAIN-CONTAINING PROTEIN"/>
    <property type="match status" value="1"/>
</dbReference>
<protein>
    <submittedName>
        <fullName evidence="2">Prolyl oligopeptidase family serine peptidase</fullName>
    </submittedName>
</protein>
<dbReference type="InterPro" id="IPR050585">
    <property type="entry name" value="Xaa-Pro_dipeptidyl-ppase/CocE"/>
</dbReference>
<dbReference type="InterPro" id="IPR029058">
    <property type="entry name" value="AB_hydrolase_fold"/>
</dbReference>
<evidence type="ECO:0000313" key="2">
    <source>
        <dbReference type="EMBL" id="MEJ8853666.1"/>
    </source>
</evidence>
<dbReference type="RefSeq" id="WP_340333746.1">
    <property type="nucleotide sequence ID" value="NZ_JBBKZS010000001.1"/>
</dbReference>
<accession>A0ABU8X1Q0</accession>
<gene>
    <name evidence="2" type="ORF">WKW79_03755</name>
</gene>
<evidence type="ECO:0000259" key="1">
    <source>
        <dbReference type="Pfam" id="PF00326"/>
    </source>
</evidence>
<dbReference type="InterPro" id="IPR011042">
    <property type="entry name" value="6-blade_b-propeller_TolB-like"/>
</dbReference>
<dbReference type="InterPro" id="IPR011659">
    <property type="entry name" value="WD40"/>
</dbReference>
<name>A0ABU8X1Q0_9BURK</name>
<dbReference type="InterPro" id="IPR001375">
    <property type="entry name" value="Peptidase_S9_cat"/>
</dbReference>
<sequence>MPNLVEAPFGTWSSPITSALVAGESITLVDVLLDGRDVYWVESRPQEAGRHVLVRRAEDGSNVDVTPPPFSVRTRVHEYGGAAAIVVDGTACFSDFADQRLYRLDQGGSAVPLTPAAADGAARAALRYADGRVDTERGLWIGVREDHRDATLEAVNTIVTLDLGSEGPGNMVVQGHDFFASPRLSPDGRRLAWLAWDHPRMPWEGTELWVADFDGATVRNATRVAGGPGESVFQPEWAPDGLLYFMSDRSGWWNLHRREAGGHVVNVCPMAAEFGRPQWGLGMSTYAFLSASEAVCSYIEGGLGRLALLDLHRGGLTRFDLPYADFSLVRAHGGQVSFKAGAPTLPTAIVLLDPRTGATTVLRQSGAVADDPAIHCHFSTPRPIEFPTPRGETAFALFYPPANADHRAPDGERPPLLVRCHGGPTSSASTLLDLRTQFWTSRGVAVVDVDYGGSAGYGRAYRERLQGMWGIVDVEDCAAAARHLVEQGLVDGQRIMITGTSAGGFTALACLTSADPAVREIFQAGGSHYGVSDLAALARDTHKFESRYLDWLVAPYAEDSEVYAQRSPVRNADRLTAPVAFFQGAEDRIVPPSQTESMVSALREKGITTQYLLFAGEQHGFRQGMNIAWALDAEFYFYDTLVFKPVREARRRNSNGTT</sequence>
<reference evidence="2 3" key="1">
    <citation type="submission" date="2024-03" db="EMBL/GenBank/DDBJ databases">
        <title>Novel species of the genus Variovorax.</title>
        <authorList>
            <person name="Liu Q."/>
            <person name="Xin Y.-H."/>
        </authorList>
    </citation>
    <scope>NUCLEOTIDE SEQUENCE [LARGE SCALE GENOMIC DNA]</scope>
    <source>
        <strain evidence="2 3">KACC 18901</strain>
    </source>
</reference>
<keyword evidence="3" id="KW-1185">Reference proteome</keyword>
<feature type="domain" description="Peptidase S9 prolyl oligopeptidase catalytic" evidence="1">
    <location>
        <begin position="433"/>
        <end position="640"/>
    </location>
</feature>
<dbReference type="SUPFAM" id="SSF53474">
    <property type="entry name" value="alpha/beta-Hydrolases"/>
    <property type="match status" value="1"/>
</dbReference>
<dbReference type="EMBL" id="JBBKZS010000001">
    <property type="protein sequence ID" value="MEJ8853666.1"/>
    <property type="molecule type" value="Genomic_DNA"/>
</dbReference>
<dbReference type="Pfam" id="PF00326">
    <property type="entry name" value="Peptidase_S9"/>
    <property type="match status" value="1"/>
</dbReference>
<evidence type="ECO:0000313" key="3">
    <source>
        <dbReference type="Proteomes" id="UP001367030"/>
    </source>
</evidence>
<comment type="caution">
    <text evidence="2">The sequence shown here is derived from an EMBL/GenBank/DDBJ whole genome shotgun (WGS) entry which is preliminary data.</text>
</comment>
<dbReference type="SUPFAM" id="SSF82171">
    <property type="entry name" value="DPP6 N-terminal domain-like"/>
    <property type="match status" value="1"/>
</dbReference>
<proteinExistence type="predicted"/>
<dbReference type="Gene3D" id="2.120.10.30">
    <property type="entry name" value="TolB, C-terminal domain"/>
    <property type="match status" value="1"/>
</dbReference>
<dbReference type="PANTHER" id="PTHR43056">
    <property type="entry name" value="PEPTIDASE S9 PROLYL OLIGOPEPTIDASE"/>
    <property type="match status" value="1"/>
</dbReference>
<dbReference type="Gene3D" id="3.40.50.1820">
    <property type="entry name" value="alpha/beta hydrolase"/>
    <property type="match status" value="1"/>
</dbReference>
<dbReference type="Proteomes" id="UP001367030">
    <property type="component" value="Unassembled WGS sequence"/>
</dbReference>